<dbReference type="GeneID" id="46907955"/>
<evidence type="ECO:0000313" key="2">
    <source>
        <dbReference type="EMBL" id="APC15473.1"/>
    </source>
</evidence>
<dbReference type="PANTHER" id="PTHR13887">
    <property type="entry name" value="GLUTATHIONE S-TRANSFERASE KAPPA"/>
    <property type="match status" value="1"/>
</dbReference>
<dbReference type="RefSeq" id="WP_071551416.1">
    <property type="nucleotide sequence ID" value="NZ_CP017886.1"/>
</dbReference>
<dbReference type="SUPFAM" id="SSF52833">
    <property type="entry name" value="Thioredoxin-like"/>
    <property type="match status" value="1"/>
</dbReference>
<dbReference type="InterPro" id="IPR036249">
    <property type="entry name" value="Thioredoxin-like_sf"/>
</dbReference>
<reference evidence="3" key="1">
    <citation type="submission" date="2016-10" db="EMBL/GenBank/DDBJ databases">
        <title>Pseudomonas frederiksbergensis ERGS4:02 complete genome.</title>
        <authorList>
            <person name="Kumar R."/>
            <person name="Acharya V."/>
            <person name="Singh D."/>
        </authorList>
    </citation>
    <scope>NUCLEOTIDE SEQUENCE [LARGE SCALE GENOMIC DNA]</scope>
    <source>
        <strain evidence="3">ERGS4:02</strain>
    </source>
</reference>
<dbReference type="PANTHER" id="PTHR13887:SF54">
    <property type="entry name" value="DSBA FAMILY PROTEIN"/>
    <property type="match status" value="1"/>
</dbReference>
<dbReference type="Pfam" id="PF01323">
    <property type="entry name" value="DSBA"/>
    <property type="match status" value="1"/>
</dbReference>
<gene>
    <name evidence="2" type="ORF">BLL42_06935</name>
</gene>
<feature type="domain" description="DSBA-like thioredoxin" evidence="1">
    <location>
        <begin position="6"/>
        <end position="200"/>
    </location>
</feature>
<accession>A0A1J0EHF5</accession>
<dbReference type="Proteomes" id="UP000182567">
    <property type="component" value="Chromosome"/>
</dbReference>
<protein>
    <submittedName>
        <fullName evidence="2">DsbA family protein</fullName>
    </submittedName>
</protein>
<name>A0A1J0EHF5_9PSED</name>
<dbReference type="AlphaFoldDB" id="A0A1J0EHF5"/>
<dbReference type="EMBL" id="CP017886">
    <property type="protein sequence ID" value="APC15473.1"/>
    <property type="molecule type" value="Genomic_DNA"/>
</dbReference>
<sequence>MPSLKVEYFHDVVCGWCFVLSPRLKALSEEFDLDIQHRSFVLQSNNAQMIQRFGSMPKAKEVILQHWEQCAKAEEVKRINIEGMRQQDFEYPSGLLAAKACQTAQALAGPKAHELMFDRLQRAHLVESRNIGSLQTILEVAEEQGFTAEHFAQYLEQHALSALENDLARGRALNISSVPSLVVEGLWVIPGALSLDMLRGNFKQIQQATADNLPIVEDN</sequence>
<dbReference type="InterPro" id="IPR001853">
    <property type="entry name" value="DSBA-like_thioredoxin_dom"/>
</dbReference>
<evidence type="ECO:0000259" key="1">
    <source>
        <dbReference type="Pfam" id="PF01323"/>
    </source>
</evidence>
<proteinExistence type="predicted"/>
<organism evidence="2 3">
    <name type="scientific">Pseudomonas frederiksbergensis</name>
    <dbReference type="NCBI Taxonomy" id="104087"/>
    <lineage>
        <taxon>Bacteria</taxon>
        <taxon>Pseudomonadati</taxon>
        <taxon>Pseudomonadota</taxon>
        <taxon>Gammaproteobacteria</taxon>
        <taxon>Pseudomonadales</taxon>
        <taxon>Pseudomonadaceae</taxon>
        <taxon>Pseudomonas</taxon>
    </lineage>
</organism>
<dbReference type="OrthoDB" id="9799122at2"/>
<dbReference type="Gene3D" id="3.40.30.10">
    <property type="entry name" value="Glutaredoxin"/>
    <property type="match status" value="1"/>
</dbReference>
<evidence type="ECO:0000313" key="3">
    <source>
        <dbReference type="Proteomes" id="UP000182567"/>
    </source>
</evidence>
<dbReference type="GO" id="GO:0016491">
    <property type="term" value="F:oxidoreductase activity"/>
    <property type="evidence" value="ECO:0007669"/>
    <property type="project" value="InterPro"/>
</dbReference>